<dbReference type="InterPro" id="IPR004244">
    <property type="entry name" value="Transposase_22"/>
</dbReference>
<evidence type="ECO:0000256" key="1">
    <source>
        <dbReference type="SAM" id="SignalP"/>
    </source>
</evidence>
<keyword evidence="1" id="KW-0732">Signal</keyword>
<reference evidence="2" key="1">
    <citation type="submission" date="2012-11" db="EMBL/GenBank/DDBJ databases">
        <authorList>
            <person name="Lucero-Rivera Y.E."/>
            <person name="Tovar-Ramirez D."/>
        </authorList>
    </citation>
    <scope>NUCLEOTIDE SEQUENCE</scope>
    <source>
        <tissue evidence="2">Salivary gland</tissue>
    </source>
</reference>
<feature type="signal peptide" evidence="1">
    <location>
        <begin position="1"/>
        <end position="22"/>
    </location>
</feature>
<dbReference type="PANTHER" id="PTHR11505">
    <property type="entry name" value="L1 TRANSPOSABLE ELEMENT-RELATED"/>
    <property type="match status" value="1"/>
</dbReference>
<sequence>MFAMQVPLHVIIHVLLPALAASTGITQAHRSWQVSCDDATVCHPMDSCIPLSRPPALLLGPATYQNLIQPTLAASLDAQMEYRPPPTSTHPAIKEQAPLAALCGPGCCASTQHANQLMFAMQVPLHVIIHVLLPALAASTGITQAHRSWQVSCDDATVCHPMDSCIPLSRPPALLLGPATYQNLIQPTLAASLDAQMEYRPPPTSTHPAIKEQAPLAALCGPGCCASTQHANQLMFAMQVSNAHSLFTKRSSNYFLLQLPGPHCCLSIVVQCCDVIRSLLLLAGDIETNPGPDNQAVLNELKKLTAGQSQLITEIKGLKTQMQTTDKAIADLSLRMTNLETHYENLALLRSDIENMKGDAACAAQTIQRIEMRIDDAENHSRRNNLLFYGISESSGSESFALSEKIIIDHCNKYLIITLDAKEIERAHRLGNRTAGNNRPIIVKFTFNKTKELVLSNGRKFKGTGFSVGEDFTRNIQIARRHLIAFAKSKSAPYSLRFKTLFMGNKRYVYDDRTKSVKELQ</sequence>
<proteinExistence type="evidence at transcript level"/>
<name>L7LY12_RHIPC</name>
<dbReference type="EMBL" id="GACK01009290">
    <property type="protein sequence ID" value="JAA55744.1"/>
    <property type="molecule type" value="mRNA"/>
</dbReference>
<accession>L7LY12</accession>
<organism evidence="2">
    <name type="scientific">Rhipicephalus pulchellus</name>
    <name type="common">Yellow backed tick</name>
    <name type="synonym">Dermacentor pulchellus</name>
    <dbReference type="NCBI Taxonomy" id="72859"/>
    <lineage>
        <taxon>Eukaryota</taxon>
        <taxon>Metazoa</taxon>
        <taxon>Ecdysozoa</taxon>
        <taxon>Arthropoda</taxon>
        <taxon>Chelicerata</taxon>
        <taxon>Arachnida</taxon>
        <taxon>Acari</taxon>
        <taxon>Parasitiformes</taxon>
        <taxon>Ixodida</taxon>
        <taxon>Ixodoidea</taxon>
        <taxon>Ixodidae</taxon>
        <taxon>Rhipicephalinae</taxon>
        <taxon>Rhipicephalus</taxon>
        <taxon>Rhipicephalus</taxon>
    </lineage>
</organism>
<feature type="chain" id="PRO_5003980889" description="Tick transposon" evidence="1">
    <location>
        <begin position="23"/>
        <end position="521"/>
    </location>
</feature>
<protein>
    <recommendedName>
        <fullName evidence="3">Tick transposon</fullName>
    </recommendedName>
</protein>
<dbReference type="Gene3D" id="3.30.70.1820">
    <property type="entry name" value="L1 transposable element, RRM domain"/>
    <property type="match status" value="1"/>
</dbReference>
<evidence type="ECO:0008006" key="3">
    <source>
        <dbReference type="Google" id="ProtNLM"/>
    </source>
</evidence>
<reference evidence="2" key="2">
    <citation type="journal article" date="2015" name="J. Proteomics">
        <title>Sexual differences in the sialomes of the zebra tick, Rhipicephalus pulchellus.</title>
        <authorList>
            <person name="Tan A.W."/>
            <person name="Francischetti I.M."/>
            <person name="Slovak M."/>
            <person name="Kini R.M."/>
            <person name="Ribeiro J.M."/>
        </authorList>
    </citation>
    <scope>NUCLEOTIDE SEQUENCE</scope>
    <source>
        <tissue evidence="2">Salivary gland</tissue>
    </source>
</reference>
<dbReference type="AlphaFoldDB" id="L7LY12"/>
<evidence type="ECO:0000313" key="2">
    <source>
        <dbReference type="EMBL" id="JAA55744.1"/>
    </source>
</evidence>